<accession>A0ABR4F5K2</accession>
<keyword evidence="2" id="KW-0732">Signal</keyword>
<proteinExistence type="predicted"/>
<name>A0ABR4F5K2_9PEZI</name>
<evidence type="ECO:0000313" key="4">
    <source>
        <dbReference type="Proteomes" id="UP001600888"/>
    </source>
</evidence>
<feature type="coiled-coil region" evidence="1">
    <location>
        <begin position="118"/>
        <end position="208"/>
    </location>
</feature>
<sequence length="234" mass="26098">MMMMKMMTMIPFLLVLFALLGLADTPGRETTLPEELARRFDHLLERLDTIAANVHPPLPTPLLATAVFFVFCTSIPSRLAAAWGRLVERAAAAAPQSRWAWLAKAVSWVDWVLSPFKLKDWEARTKKSEAALEETNNTLQGTNDELENATAELAKTTAELTETKRKLEASQTELGAAKIAHEGTITALDNRNSDLEEAIAEKRRIEDKYLETVIAHGRTLQLWAQFRTGASQNP</sequence>
<gene>
    <name evidence="3" type="ORF">FJTKL_01244</name>
</gene>
<evidence type="ECO:0000256" key="2">
    <source>
        <dbReference type="SAM" id="SignalP"/>
    </source>
</evidence>
<dbReference type="EMBL" id="JBAWTH010000011">
    <property type="protein sequence ID" value="KAL2289967.1"/>
    <property type="molecule type" value="Genomic_DNA"/>
</dbReference>
<evidence type="ECO:0000313" key="3">
    <source>
        <dbReference type="EMBL" id="KAL2289967.1"/>
    </source>
</evidence>
<organism evidence="3 4">
    <name type="scientific">Diaporthe vaccinii</name>
    <dbReference type="NCBI Taxonomy" id="105482"/>
    <lineage>
        <taxon>Eukaryota</taxon>
        <taxon>Fungi</taxon>
        <taxon>Dikarya</taxon>
        <taxon>Ascomycota</taxon>
        <taxon>Pezizomycotina</taxon>
        <taxon>Sordariomycetes</taxon>
        <taxon>Sordariomycetidae</taxon>
        <taxon>Diaporthales</taxon>
        <taxon>Diaporthaceae</taxon>
        <taxon>Diaporthe</taxon>
        <taxon>Diaporthe eres species complex</taxon>
    </lineage>
</organism>
<keyword evidence="4" id="KW-1185">Reference proteome</keyword>
<feature type="signal peptide" evidence="2">
    <location>
        <begin position="1"/>
        <end position="23"/>
    </location>
</feature>
<evidence type="ECO:0000256" key="1">
    <source>
        <dbReference type="SAM" id="Coils"/>
    </source>
</evidence>
<keyword evidence="1" id="KW-0175">Coiled coil</keyword>
<comment type="caution">
    <text evidence="3">The sequence shown here is derived from an EMBL/GenBank/DDBJ whole genome shotgun (WGS) entry which is preliminary data.</text>
</comment>
<dbReference type="Proteomes" id="UP001600888">
    <property type="component" value="Unassembled WGS sequence"/>
</dbReference>
<reference evidence="3 4" key="1">
    <citation type="submission" date="2024-03" db="EMBL/GenBank/DDBJ databases">
        <title>A high-quality draft genome sequence of Diaporthe vaccinii, a causative agent of upright dieback and viscid rot disease in cranberry plants.</title>
        <authorList>
            <person name="Sarrasin M."/>
            <person name="Lang B.F."/>
            <person name="Burger G."/>
        </authorList>
    </citation>
    <scope>NUCLEOTIDE SEQUENCE [LARGE SCALE GENOMIC DNA]</scope>
    <source>
        <strain evidence="3 4">IS7</strain>
    </source>
</reference>
<protein>
    <submittedName>
        <fullName evidence="3">Uncharacterized protein</fullName>
    </submittedName>
</protein>
<feature type="chain" id="PRO_5046854171" evidence="2">
    <location>
        <begin position="24"/>
        <end position="234"/>
    </location>
</feature>